<dbReference type="Proteomes" id="UP000178935">
    <property type="component" value="Unassembled WGS sequence"/>
</dbReference>
<accession>A0A1G2JPF5</accession>
<proteinExistence type="predicted"/>
<evidence type="ECO:0000313" key="2">
    <source>
        <dbReference type="Proteomes" id="UP000178935"/>
    </source>
</evidence>
<gene>
    <name evidence="1" type="ORF">A2561_05525</name>
</gene>
<sequence length="273" mass="32108">MPKFNPDAQLNIHELAIEEPEKQAEVFFDPERDITPEDWEKIGQYKKEQMSYNWQSVAEICAEEKILGKDPNLSDSDWENLQKYRRSHLYDAVMGWRDFVEKAKNEAIAGNVPELTDDDWQSIQKHMKAQRTKQPQEHMHCFFANYILAKAVLGRPVKLSEDDWKYLEEFREKNKKSIGPLIEILETETILGRRPKLTSSDWEFLKQERERYRHDRVFQMDSNWHSSVSIATTMAILSADEVRIPEGGGLELISHKKTDLQAEIPQMPEQKQF</sequence>
<comment type="caution">
    <text evidence="1">The sequence shown here is derived from an EMBL/GenBank/DDBJ whole genome shotgun (WGS) entry which is preliminary data.</text>
</comment>
<evidence type="ECO:0000313" key="1">
    <source>
        <dbReference type="EMBL" id="OGZ88138.1"/>
    </source>
</evidence>
<dbReference type="AlphaFoldDB" id="A0A1G2JPF5"/>
<protein>
    <submittedName>
        <fullName evidence="1">Uncharacterized protein</fullName>
    </submittedName>
</protein>
<reference evidence="1 2" key="1">
    <citation type="journal article" date="2016" name="Nat. Commun.">
        <title>Thousands of microbial genomes shed light on interconnected biogeochemical processes in an aquifer system.</title>
        <authorList>
            <person name="Anantharaman K."/>
            <person name="Brown C.T."/>
            <person name="Hug L.A."/>
            <person name="Sharon I."/>
            <person name="Castelle C.J."/>
            <person name="Probst A.J."/>
            <person name="Thomas B.C."/>
            <person name="Singh A."/>
            <person name="Wilkins M.J."/>
            <person name="Karaoz U."/>
            <person name="Brodie E.L."/>
            <person name="Williams K.H."/>
            <person name="Hubbard S.S."/>
            <person name="Banfield J.F."/>
        </authorList>
    </citation>
    <scope>NUCLEOTIDE SEQUENCE [LARGE SCALE GENOMIC DNA]</scope>
</reference>
<dbReference type="EMBL" id="MHPU01000030">
    <property type="protein sequence ID" value="OGZ88138.1"/>
    <property type="molecule type" value="Genomic_DNA"/>
</dbReference>
<organism evidence="1 2">
    <name type="scientific">Candidatus Staskawiczbacteria bacterium RIFOXYD1_FULL_32_13</name>
    <dbReference type="NCBI Taxonomy" id="1802234"/>
    <lineage>
        <taxon>Bacteria</taxon>
        <taxon>Candidatus Staskawicziibacteriota</taxon>
    </lineage>
</organism>
<name>A0A1G2JPF5_9BACT</name>